<dbReference type="RefSeq" id="XP_007674437.1">
    <property type="nucleotide sequence ID" value="XM_007676247.1"/>
</dbReference>
<dbReference type="Proteomes" id="UP000011761">
    <property type="component" value="Unassembled WGS sequence"/>
</dbReference>
<dbReference type="HOGENOM" id="CLU_2454368_0_0_1"/>
<dbReference type="EMBL" id="KB445553">
    <property type="protein sequence ID" value="EMC98249.1"/>
    <property type="molecule type" value="Genomic_DNA"/>
</dbReference>
<keyword evidence="2" id="KW-1185">Reference proteome</keyword>
<evidence type="ECO:0000313" key="2">
    <source>
        <dbReference type="Proteomes" id="UP000011761"/>
    </source>
</evidence>
<name>M2NG31_BAUPA</name>
<protein>
    <submittedName>
        <fullName evidence="1">Uncharacterized protein</fullName>
    </submittedName>
</protein>
<proteinExistence type="predicted"/>
<reference evidence="1 2" key="1">
    <citation type="journal article" date="2012" name="PLoS Pathog.">
        <title>Diverse lifestyles and strategies of plant pathogenesis encoded in the genomes of eighteen Dothideomycetes fungi.</title>
        <authorList>
            <person name="Ohm R.A."/>
            <person name="Feau N."/>
            <person name="Henrissat B."/>
            <person name="Schoch C.L."/>
            <person name="Horwitz B.A."/>
            <person name="Barry K.W."/>
            <person name="Condon B.J."/>
            <person name="Copeland A.C."/>
            <person name="Dhillon B."/>
            <person name="Glaser F."/>
            <person name="Hesse C.N."/>
            <person name="Kosti I."/>
            <person name="LaButti K."/>
            <person name="Lindquist E.A."/>
            <person name="Lucas S."/>
            <person name="Salamov A.A."/>
            <person name="Bradshaw R.E."/>
            <person name="Ciuffetti L."/>
            <person name="Hamelin R.C."/>
            <person name="Kema G.H.J."/>
            <person name="Lawrence C."/>
            <person name="Scott J.A."/>
            <person name="Spatafora J.W."/>
            <person name="Turgeon B.G."/>
            <person name="de Wit P.J.G.M."/>
            <person name="Zhong S."/>
            <person name="Goodwin S.B."/>
            <person name="Grigoriev I.V."/>
        </authorList>
    </citation>
    <scope>NUCLEOTIDE SEQUENCE [LARGE SCALE GENOMIC DNA]</scope>
    <source>
        <strain evidence="1 2">UAMH 10762</strain>
    </source>
</reference>
<dbReference type="GeneID" id="19111728"/>
<dbReference type="AlphaFoldDB" id="M2NG31"/>
<dbReference type="KEGG" id="bcom:BAUCODRAFT_32265"/>
<organism evidence="1 2">
    <name type="scientific">Baudoinia panamericana (strain UAMH 10762)</name>
    <name type="common">Angels' share fungus</name>
    <name type="synonym">Baudoinia compniacensis (strain UAMH 10762)</name>
    <dbReference type="NCBI Taxonomy" id="717646"/>
    <lineage>
        <taxon>Eukaryota</taxon>
        <taxon>Fungi</taxon>
        <taxon>Dikarya</taxon>
        <taxon>Ascomycota</taxon>
        <taxon>Pezizomycotina</taxon>
        <taxon>Dothideomycetes</taxon>
        <taxon>Dothideomycetidae</taxon>
        <taxon>Mycosphaerellales</taxon>
        <taxon>Teratosphaeriaceae</taxon>
        <taxon>Baudoinia</taxon>
    </lineage>
</organism>
<sequence>MSGLTSLRCALKRFYSAQAVQEVYTLTGTGVCSLCWELVGRYQTGTALAPEPERALSRWNPLPRRHNADLHKSRTMTTRWWLQLSLPGA</sequence>
<evidence type="ECO:0000313" key="1">
    <source>
        <dbReference type="EMBL" id="EMC98249.1"/>
    </source>
</evidence>
<accession>M2NG31</accession>
<gene>
    <name evidence="1" type="ORF">BAUCODRAFT_32265</name>
</gene>